<feature type="compositionally biased region" description="Low complexity" evidence="1">
    <location>
        <begin position="69"/>
        <end position="100"/>
    </location>
</feature>
<dbReference type="EMBL" id="JAUNZN010000037">
    <property type="protein sequence ID" value="KAK4806604.1"/>
    <property type="molecule type" value="Genomic_DNA"/>
</dbReference>
<sequence>MVTTLAQKRAEGHTLRCGSVSAVTGCEAPERQITATCWGLAHAYRALFNTIQYPHGEEVSGSDDKTSDTAATPAPPATGTAATPAPPATGTVTTPASPVTDTAVEPWNQPVSVSVTPYTRRNLGGQNQLV</sequence>
<reference evidence="2 3" key="1">
    <citation type="journal article" date="2023" name="J. Hered.">
        <title>Chromosome-level genome of the wood stork (Mycteria americana) provides insight into avian chromosome evolution.</title>
        <authorList>
            <person name="Flamio R. Jr."/>
            <person name="Ramstad K.M."/>
        </authorList>
    </citation>
    <scope>NUCLEOTIDE SEQUENCE [LARGE SCALE GENOMIC DNA]</scope>
    <source>
        <strain evidence="2">JAX WOST 10</strain>
    </source>
</reference>
<keyword evidence="3" id="KW-1185">Reference proteome</keyword>
<comment type="caution">
    <text evidence="2">The sequence shown here is derived from an EMBL/GenBank/DDBJ whole genome shotgun (WGS) entry which is preliminary data.</text>
</comment>
<gene>
    <name evidence="2" type="ORF">QYF61_013859</name>
</gene>
<proteinExistence type="predicted"/>
<protein>
    <submittedName>
        <fullName evidence="2">Uncharacterized protein</fullName>
    </submittedName>
</protein>
<organism evidence="2 3">
    <name type="scientific">Mycteria americana</name>
    <name type="common">Wood stork</name>
    <dbReference type="NCBI Taxonomy" id="33587"/>
    <lineage>
        <taxon>Eukaryota</taxon>
        <taxon>Metazoa</taxon>
        <taxon>Chordata</taxon>
        <taxon>Craniata</taxon>
        <taxon>Vertebrata</taxon>
        <taxon>Euteleostomi</taxon>
        <taxon>Archelosauria</taxon>
        <taxon>Archosauria</taxon>
        <taxon>Dinosauria</taxon>
        <taxon>Saurischia</taxon>
        <taxon>Theropoda</taxon>
        <taxon>Coelurosauria</taxon>
        <taxon>Aves</taxon>
        <taxon>Neognathae</taxon>
        <taxon>Neoaves</taxon>
        <taxon>Aequornithes</taxon>
        <taxon>Ciconiiformes</taxon>
        <taxon>Ciconiidae</taxon>
        <taxon>Mycteria</taxon>
    </lineage>
</organism>
<evidence type="ECO:0000256" key="1">
    <source>
        <dbReference type="SAM" id="MobiDB-lite"/>
    </source>
</evidence>
<feature type="compositionally biased region" description="Basic and acidic residues" evidence="1">
    <location>
        <begin position="55"/>
        <end position="67"/>
    </location>
</feature>
<name>A0AAN7MIK7_MYCAM</name>
<accession>A0AAN7MIK7</accession>
<dbReference type="Proteomes" id="UP001333110">
    <property type="component" value="Unassembled WGS sequence"/>
</dbReference>
<evidence type="ECO:0000313" key="3">
    <source>
        <dbReference type="Proteomes" id="UP001333110"/>
    </source>
</evidence>
<dbReference type="AlphaFoldDB" id="A0AAN7MIK7"/>
<evidence type="ECO:0000313" key="2">
    <source>
        <dbReference type="EMBL" id="KAK4806604.1"/>
    </source>
</evidence>
<feature type="region of interest" description="Disordered" evidence="1">
    <location>
        <begin position="55"/>
        <end position="111"/>
    </location>
</feature>